<feature type="domain" description="ABC transmembrane type-1" evidence="12">
    <location>
        <begin position="11"/>
        <end position="187"/>
    </location>
</feature>
<keyword evidence="5" id="KW-0067">ATP-binding</keyword>
<reference evidence="13 14" key="1">
    <citation type="submission" date="2022-01" db="EMBL/GenBank/DDBJ databases">
        <title>Identification and Characterization of Corynebacterium sp.</title>
        <authorList>
            <person name="Luo Q."/>
            <person name="Qu P."/>
            <person name="Chen Q."/>
        </authorList>
    </citation>
    <scope>NUCLEOTIDE SEQUENCE [LARGE SCALE GENOMIC DNA]</scope>
    <source>
        <strain evidence="13 14">MC-12</strain>
    </source>
</reference>
<keyword evidence="7 10" id="KW-1133">Transmembrane helix</keyword>
<dbReference type="EMBL" id="JAKJKU010000002">
    <property type="protein sequence ID" value="MCF6773996.1"/>
    <property type="molecule type" value="Genomic_DNA"/>
</dbReference>
<dbReference type="SMART" id="SM00382">
    <property type="entry name" value="AAA"/>
    <property type="match status" value="1"/>
</dbReference>
<dbReference type="InterPro" id="IPR039421">
    <property type="entry name" value="Type_1_exporter"/>
</dbReference>
<dbReference type="Pfam" id="PF00005">
    <property type="entry name" value="ABC_tran"/>
    <property type="match status" value="1"/>
</dbReference>
<organism evidence="13 14">
    <name type="scientific">Corynebacterium parakroppenstedtii</name>
    <dbReference type="NCBI Taxonomy" id="2828363"/>
    <lineage>
        <taxon>Bacteria</taxon>
        <taxon>Bacillati</taxon>
        <taxon>Actinomycetota</taxon>
        <taxon>Actinomycetes</taxon>
        <taxon>Mycobacteriales</taxon>
        <taxon>Corynebacteriaceae</taxon>
        <taxon>Corynebacterium</taxon>
    </lineage>
</organism>
<dbReference type="GeneID" id="92727041"/>
<name>A0ABS9HLV6_9CORY</name>
<feature type="transmembrane region" description="Helical" evidence="10">
    <location>
        <begin position="129"/>
        <end position="158"/>
    </location>
</feature>
<comment type="caution">
    <text evidence="13">The sequence shown here is derived from an EMBL/GenBank/DDBJ whole genome shotgun (WGS) entry which is preliminary data.</text>
</comment>
<evidence type="ECO:0000256" key="2">
    <source>
        <dbReference type="ARBA" id="ARBA00022519"/>
    </source>
</evidence>
<dbReference type="Proteomes" id="UP001200604">
    <property type="component" value="Unassembled WGS sequence"/>
</dbReference>
<evidence type="ECO:0000256" key="5">
    <source>
        <dbReference type="ARBA" id="ARBA00022840"/>
    </source>
</evidence>
<evidence type="ECO:0000256" key="9">
    <source>
        <dbReference type="ARBA" id="ARBA00023455"/>
    </source>
</evidence>
<dbReference type="Gene3D" id="3.40.50.300">
    <property type="entry name" value="P-loop containing nucleotide triphosphate hydrolases"/>
    <property type="match status" value="1"/>
</dbReference>
<proteinExistence type="inferred from homology"/>
<feature type="transmembrane region" description="Helical" evidence="10">
    <location>
        <begin position="233"/>
        <end position="254"/>
    </location>
</feature>
<dbReference type="SUPFAM" id="SSF90123">
    <property type="entry name" value="ABC transporter transmembrane region"/>
    <property type="match status" value="1"/>
</dbReference>
<evidence type="ECO:0000256" key="4">
    <source>
        <dbReference type="ARBA" id="ARBA00022741"/>
    </source>
</evidence>
<dbReference type="PROSITE" id="PS00211">
    <property type="entry name" value="ABC_TRANSPORTER_1"/>
    <property type="match status" value="1"/>
</dbReference>
<keyword evidence="14" id="KW-1185">Reference proteome</keyword>
<dbReference type="InterPro" id="IPR003439">
    <property type="entry name" value="ABC_transporter-like_ATP-bd"/>
</dbReference>
<protein>
    <submittedName>
        <fullName evidence="13">Thiol reductant ABC exporter subunit CydC</fullName>
    </submittedName>
</protein>
<dbReference type="InterPro" id="IPR027417">
    <property type="entry name" value="P-loop_NTPase"/>
</dbReference>
<comment type="subcellular location">
    <subcellularLocation>
        <location evidence="1">Cell inner membrane</location>
        <topology evidence="1">Multi-pass membrane protein</topology>
    </subcellularLocation>
</comment>
<dbReference type="InterPro" id="IPR017871">
    <property type="entry name" value="ABC_transporter-like_CS"/>
</dbReference>
<evidence type="ECO:0000259" key="11">
    <source>
        <dbReference type="PROSITE" id="PS50893"/>
    </source>
</evidence>
<dbReference type="Gene3D" id="1.20.1560.10">
    <property type="entry name" value="ABC transporter type 1, transmembrane domain"/>
    <property type="match status" value="1"/>
</dbReference>
<dbReference type="InterPro" id="IPR003593">
    <property type="entry name" value="AAA+_ATPase"/>
</dbReference>
<feature type="transmembrane region" description="Helical" evidence="10">
    <location>
        <begin position="261"/>
        <end position="280"/>
    </location>
</feature>
<keyword evidence="6" id="KW-1278">Translocase</keyword>
<dbReference type="InterPro" id="IPR036640">
    <property type="entry name" value="ABC1_TM_sf"/>
</dbReference>
<keyword evidence="2" id="KW-0997">Cell inner membrane</keyword>
<accession>A0ABS9HLV6</accession>
<evidence type="ECO:0000256" key="1">
    <source>
        <dbReference type="ARBA" id="ARBA00004429"/>
    </source>
</evidence>
<evidence type="ECO:0000256" key="8">
    <source>
        <dbReference type="ARBA" id="ARBA00023136"/>
    </source>
</evidence>
<evidence type="ECO:0000313" key="14">
    <source>
        <dbReference type="Proteomes" id="UP001200604"/>
    </source>
</evidence>
<feature type="transmembrane region" description="Helical" evidence="10">
    <location>
        <begin position="12"/>
        <end position="33"/>
    </location>
</feature>
<dbReference type="PANTHER" id="PTHR24221">
    <property type="entry name" value="ATP-BINDING CASSETTE SUB-FAMILY B"/>
    <property type="match status" value="1"/>
</dbReference>
<dbReference type="SUPFAM" id="SSF52540">
    <property type="entry name" value="P-loop containing nucleoside triphosphate hydrolases"/>
    <property type="match status" value="1"/>
</dbReference>
<keyword evidence="8 10" id="KW-0472">Membrane</keyword>
<dbReference type="PANTHER" id="PTHR24221:SF654">
    <property type="entry name" value="ATP-BINDING CASSETTE SUB-FAMILY B MEMBER 6"/>
    <property type="match status" value="1"/>
</dbReference>
<sequence length="526" mass="56122">MTVDVWARERAVLAGVVTLMSSIALTLVSAWLITRAWQMPPVMNLTVAITSVRALGISRAVFRYIDRLATHDVALTAAANARSQIYHNLVAVPPSTVLGMSRGRLLSFIGPDIDALTDRIVRATIPRRVAIYTGALAVALTATLSLLAAGILAVGLAFSGIVVPWIAVQGEKKASTAQATEDYVTAVDHVLHHAAALSVRGELDEALHHAGDAEQRISSIRGKAHPWSSVSTAMSAASSGFTLIVVVLVAVLASPDHSPQWLAAVALMPLAAFEAVAPLAEASRAVVRSRDAEARLRNVLRIDNATEQTTSDYVSDEFPVATAQETSPALGTRMSTGRVIANHLVVGWGHPVWEANFDVPPGGRYEIVAPSGTGKTTLLMTLAGLIPAWNGSYSAVGARFIAEDEHIFATTVRDNLAVGSADASESAMREMIDRVGLTQWVENLPRGLDTVLRDGEESLSGGQRRRLIVARALLSDAPILLIDEPTEHVDKKSEKQLLDVLGFGDAVPDSTDDQRTIVMVRHPRSS</sequence>
<evidence type="ECO:0000256" key="3">
    <source>
        <dbReference type="ARBA" id="ARBA00022692"/>
    </source>
</evidence>
<evidence type="ECO:0000256" key="6">
    <source>
        <dbReference type="ARBA" id="ARBA00022967"/>
    </source>
</evidence>
<keyword evidence="4" id="KW-0547">Nucleotide-binding</keyword>
<feature type="domain" description="ABC transporter" evidence="11">
    <location>
        <begin position="334"/>
        <end position="520"/>
    </location>
</feature>
<comment type="similarity">
    <text evidence="9">Belongs to the ABC transporter superfamily. Siderophore-Fe(3+) uptake transporter (SIUT) (TC 3.A.1.21) family.</text>
</comment>
<dbReference type="InterPro" id="IPR014223">
    <property type="entry name" value="ABC_CydC/D"/>
</dbReference>
<dbReference type="PROSITE" id="PS50893">
    <property type="entry name" value="ABC_TRANSPORTER_2"/>
    <property type="match status" value="1"/>
</dbReference>
<dbReference type="NCBIfam" id="TIGR02868">
    <property type="entry name" value="CydC"/>
    <property type="match status" value="1"/>
</dbReference>
<evidence type="ECO:0000256" key="7">
    <source>
        <dbReference type="ARBA" id="ARBA00022989"/>
    </source>
</evidence>
<gene>
    <name evidence="13" type="primary">cydC</name>
    <name evidence="13" type="ORF">L3H44_06175</name>
</gene>
<evidence type="ECO:0000313" key="13">
    <source>
        <dbReference type="EMBL" id="MCF6773996.1"/>
    </source>
</evidence>
<keyword evidence="2" id="KW-1003">Cell membrane</keyword>
<dbReference type="InterPro" id="IPR011527">
    <property type="entry name" value="ABC1_TM_dom"/>
</dbReference>
<dbReference type="PROSITE" id="PS50929">
    <property type="entry name" value="ABC_TM1F"/>
    <property type="match status" value="1"/>
</dbReference>
<evidence type="ECO:0000259" key="12">
    <source>
        <dbReference type="PROSITE" id="PS50929"/>
    </source>
</evidence>
<keyword evidence="3 10" id="KW-0812">Transmembrane</keyword>
<dbReference type="RefSeq" id="WP_046205252.1">
    <property type="nucleotide sequence ID" value="NZ_JAFFSY010000005.1"/>
</dbReference>
<evidence type="ECO:0000256" key="10">
    <source>
        <dbReference type="SAM" id="Phobius"/>
    </source>
</evidence>